<evidence type="ECO:0000259" key="2">
    <source>
        <dbReference type="Pfam" id="PF14761"/>
    </source>
</evidence>
<accession>A0AAV7XQ98</accession>
<dbReference type="PANTHER" id="PTHR28633">
    <property type="entry name" value="HERMANSKY-PUDLAK SYNDROME 3 PROTEIN"/>
    <property type="match status" value="1"/>
</dbReference>
<evidence type="ECO:0008006" key="6">
    <source>
        <dbReference type="Google" id="ProtNLM"/>
    </source>
</evidence>
<feature type="region of interest" description="Disordered" evidence="1">
    <location>
        <begin position="234"/>
        <end position="263"/>
    </location>
</feature>
<feature type="domain" description="BLOC-2 complex member HPS3 N-terminal" evidence="2">
    <location>
        <begin position="4"/>
        <end position="229"/>
    </location>
</feature>
<organism evidence="4 5">
    <name type="scientific">Megalurothrips usitatus</name>
    <name type="common">bean blossom thrips</name>
    <dbReference type="NCBI Taxonomy" id="439358"/>
    <lineage>
        <taxon>Eukaryota</taxon>
        <taxon>Metazoa</taxon>
        <taxon>Ecdysozoa</taxon>
        <taxon>Arthropoda</taxon>
        <taxon>Hexapoda</taxon>
        <taxon>Insecta</taxon>
        <taxon>Pterygota</taxon>
        <taxon>Neoptera</taxon>
        <taxon>Paraneoptera</taxon>
        <taxon>Thysanoptera</taxon>
        <taxon>Terebrantia</taxon>
        <taxon>Thripoidea</taxon>
        <taxon>Thripidae</taxon>
        <taxon>Megalurothrips</taxon>
    </lineage>
</organism>
<feature type="region of interest" description="Disordered" evidence="1">
    <location>
        <begin position="684"/>
        <end position="704"/>
    </location>
</feature>
<feature type="compositionally biased region" description="Basic and acidic residues" evidence="1">
    <location>
        <begin position="236"/>
        <end position="250"/>
    </location>
</feature>
<feature type="compositionally biased region" description="Low complexity" evidence="1">
    <location>
        <begin position="684"/>
        <end position="695"/>
    </location>
</feature>
<dbReference type="GO" id="GO:0005737">
    <property type="term" value="C:cytoplasm"/>
    <property type="evidence" value="ECO:0007669"/>
    <property type="project" value="TreeGrafter"/>
</dbReference>
<comment type="caution">
    <text evidence="4">The sequence shown here is derived from an EMBL/GenBank/DDBJ whole genome shotgun (WGS) entry which is preliminary data.</text>
</comment>
<feature type="domain" description="BLOC-2 complex member HPS3 C-terminal" evidence="3">
    <location>
        <begin position="568"/>
        <end position="674"/>
    </location>
</feature>
<gene>
    <name evidence="4" type="ORF">ONE63_006878</name>
</gene>
<evidence type="ECO:0000313" key="5">
    <source>
        <dbReference type="Proteomes" id="UP001075354"/>
    </source>
</evidence>
<protein>
    <recommendedName>
        <fullName evidence="6">Hermansky-Pudlak syndrome 3 protein homolog</fullName>
    </recommendedName>
</protein>
<dbReference type="Proteomes" id="UP001075354">
    <property type="component" value="Chromosome 4"/>
</dbReference>
<sequence>MVRVLTAHHFASNDIQTCEDPVAVAAVPPDKLLIASADHVVEVRDLSKGGEAISSFPTVDLVQHMTHCSTGNYVATLEGAAGGAGAGGPSQGCVARVYSRWDLAKQTKQTAQSQPMRARIAGCVTPSPCSQEDSDMVLDMIELPVRGRGGATALACCQATGNVMVACHRILILFRFIVRTHDASRTRYIDFEDTEVRVSLTFPPTHTFLREELAVCMGRHSLLVFRLWHEQGQGAAKDKGGNDAEGKDSARPGAQHGHHSQKPLSLKEILALEREVNSGRRTWSPGSGGGVGVELPVTVQLPAIAAERASRGHCSPSSGVVHHSNPFVSDPADVAANVFVAAGDFHVEALLRLQLAGDPQGGHGEEFGCLTFQPLYRRAPAPPAGTSPGKGRSGGRRSQQGQAGRQGPRQGPGAWLNSRHRSQLCGVACLVATQQEGYLYHFPMDGSPPAAHPCVAVYPFTAPVSRVVLEPLALHALTDTGLETYTLRSAHRSLVALQGVCPPADDPICLIGLRPFLGARHLVSSGPHLVLLATAEGGTGAPPPAPSASSTASPWTMYSLRLPTPEVLFSDMVAVGESHRVASPSTYCHLLGEAHCVLASARLLSDQPGATASPPAKTLDENEEALQALYRESCAHLGDFLMLSDDSADRDLAARYYRMARLEPQRVLERMRRHALRLSLPAMPATAAGPAGAPGQDSQGNEDVDSAGLRAQLHRGQIHYLEAEVLEPRADGGGPLDDQSARQLTGQLLELLEKNDEGLEPVSAWADAPTLASLVLRARLLREYAASRALALLRARAPAAGEASAVVVLGLLVLEVQSGGVSSSGSAGQPAEVLSALKALPSDALLPELLRYWELLVDGPGLSELAVVLMERRPADVATLLAQLVAADTVSLARILKMMLDHLSTQIGSSGSSVSVVFQRFLETFFAAFFASNPIDVDMDLATEEALKILVRSYLSDLQGPSGSATLEPLPRVLLDADRLPFLDAMPPFAADLSERLASPVKHALPALSAQPAPANDVKRLSLRKLQAVLCSGRLPRACVTEVLRFVRGQPKLFGNLSLQALCLPVREATGILLDFCPQALLPYAKDLYRSEDDWRQLLAGLDAKLRAHNQSQPLNALHQQTMAVDTDALCRLLHLDAALDAALDADMSGVSAHLSHLHTCQRVASANAVRDYIAATSAAFLSQLEHS</sequence>
<dbReference type="InterPro" id="IPR017216">
    <property type="entry name" value="HPS3"/>
</dbReference>
<dbReference type="InterPro" id="IPR029437">
    <property type="entry name" value="HPS3_N"/>
</dbReference>
<dbReference type="InterPro" id="IPR029438">
    <property type="entry name" value="HPS3_C"/>
</dbReference>
<feature type="region of interest" description="Disordered" evidence="1">
    <location>
        <begin position="378"/>
        <end position="415"/>
    </location>
</feature>
<dbReference type="PANTHER" id="PTHR28633:SF1">
    <property type="entry name" value="BLOC-2 COMPLEX MEMBER HPS3"/>
    <property type="match status" value="1"/>
</dbReference>
<proteinExistence type="predicted"/>
<dbReference type="Pfam" id="PF14761">
    <property type="entry name" value="HPS3_N"/>
    <property type="match status" value="1"/>
</dbReference>
<dbReference type="EMBL" id="JAPTSV010000004">
    <property type="protein sequence ID" value="KAJ1528467.1"/>
    <property type="molecule type" value="Genomic_DNA"/>
</dbReference>
<dbReference type="Pfam" id="PF14763">
    <property type="entry name" value="HPS3_C"/>
    <property type="match status" value="1"/>
</dbReference>
<evidence type="ECO:0000256" key="1">
    <source>
        <dbReference type="SAM" id="MobiDB-lite"/>
    </source>
</evidence>
<dbReference type="AlphaFoldDB" id="A0AAV7XQ98"/>
<reference evidence="4" key="1">
    <citation type="submission" date="2022-12" db="EMBL/GenBank/DDBJ databases">
        <title>Chromosome-level genome assembly of the bean flower thrips Megalurothrips usitatus.</title>
        <authorList>
            <person name="Ma L."/>
            <person name="Liu Q."/>
            <person name="Li H."/>
            <person name="Cai W."/>
        </authorList>
    </citation>
    <scope>NUCLEOTIDE SEQUENCE</scope>
    <source>
        <strain evidence="4">Cailab_2022a</strain>
    </source>
</reference>
<feature type="compositionally biased region" description="Low complexity" evidence="1">
    <location>
        <begin position="386"/>
        <end position="414"/>
    </location>
</feature>
<name>A0AAV7XQ98_9NEOP</name>
<keyword evidence="5" id="KW-1185">Reference proteome</keyword>
<evidence type="ECO:0000313" key="4">
    <source>
        <dbReference type="EMBL" id="KAJ1528467.1"/>
    </source>
</evidence>
<evidence type="ECO:0000259" key="3">
    <source>
        <dbReference type="Pfam" id="PF14763"/>
    </source>
</evidence>